<dbReference type="GO" id="GO:0030313">
    <property type="term" value="C:cell envelope"/>
    <property type="evidence" value="ECO:0007669"/>
    <property type="project" value="UniProtKB-SubCell"/>
</dbReference>
<keyword evidence="6" id="KW-1185">Reference proteome</keyword>
<keyword evidence="2" id="KW-0175">Coiled coil</keyword>
<evidence type="ECO:0000313" key="6">
    <source>
        <dbReference type="Proteomes" id="UP000032740"/>
    </source>
</evidence>
<feature type="coiled-coil region" evidence="2">
    <location>
        <begin position="2402"/>
        <end position="2441"/>
    </location>
</feature>
<dbReference type="RefSeq" id="WP_026653979.1">
    <property type="nucleotide sequence ID" value="NC_022538.1"/>
</dbReference>
<gene>
    <name evidence="5" type="ORF">BN85400360</name>
</gene>
<dbReference type="KEGG" id="apal:BN85400360"/>
<feature type="transmembrane region" description="Helical" evidence="4">
    <location>
        <begin position="2993"/>
        <end position="3020"/>
    </location>
</feature>
<reference evidence="5 6" key="1">
    <citation type="journal article" date="2013" name="J. Mol. Microbiol. Biotechnol.">
        <title>Analysis of the Complete Genomes of Acholeplasma brassicae , A. palmae and A. laidlawii and Their Comparison to the Obligate Parasites from ' Candidatus Phytoplasma'.</title>
        <authorList>
            <person name="Kube M."/>
            <person name="Siewert C."/>
            <person name="Migdoll A.M."/>
            <person name="Duduk B."/>
            <person name="Holz S."/>
            <person name="Rabus R."/>
            <person name="Seemuller E."/>
            <person name="Mitrovic J."/>
            <person name="Muller I."/>
            <person name="Buttner C."/>
            <person name="Reinhardt R."/>
        </authorList>
    </citation>
    <scope>NUCLEOTIDE SEQUENCE [LARGE SCALE GENOMIC DNA]</scope>
    <source>
        <strain evidence="5 6">J233</strain>
    </source>
</reference>
<sequence length="3224" mass="369682">MTQRPIASSQESVEAESKDYEPANTQLLATSHLFTAYDSKGVRTYQGNVFQYAINNAKTGGRIDFIKGYSITTKLTFKIGYSLTINFNGSTYVNNTSQNFIELTSGTLTLNGGGGFTNNGSGPAIKITGGKDWRPVVNLNNAKLKTNGQHALYIDGGRAIINNSTVEGNNYSVWIVMPNGANNLPELTVKGNSVVYGIYSGATNSKFGGNIYIQGGAIRKGRDATRAIQSGNTTNYYITGGSFYGTASDITYFNGLNKNSSQYRLVSSGSNYSTMKRYSQPKFDLMGGKFVGYTPPAYHYYGDVYNFANANQIEYRKGSGIKFAGWYKDKAYTQGSYTHRLATATTNDTYYARYTYTVEFDKNGSTENPVKGNNFTRTFNAGNGVYNSMPTHTLTRPGYKFMGWSRSKTGAATWKPGTAMNYDANVVNGKVTLYAVWEPELLKSNYAVQYFFERLDGTYFHDTTRNTRFNSTAGNISDPSFASFTGHTISNKQEHINLRKVVVRGDNTSVVKLYYNLNRYTVKFKDALGNDYGDLQTIKYGGSAIAPETPPIKFGYDFLRWDQSFNSITKDLEIKPIYSPKKMNFRFNHQTGDDAFTNISQIFDNQIIFPKSIAYSGKIFLGWFDENGKQYNENDIVNVESDLSLTAKWKSGKPGNKIILKQLTDTRLIFSNYANYEYRLEEIGSSVGEYYDWTLGNAKSFSNLKPNTEYKLFVRIPGATNFDPSDQIEVGTFRTLINFDIKFEHATDTQIFIKVPTLNMRYGLKNPEGKAFGYTNYVKNEDNTYTLEYSGLNPNTVYSLEYQTEKGFEASLNYDSHKVVFNKELKTLESAVAFVGDNNITIISNENGVVVIGENLNETYEYRLGSGQWMKPTDGRVTFNHANKEIEGNIYVRNMQTETHAASLPAITQTDSTKNSAVELTEEERTHLRESHDDDNYRVTAKPGYIYSVGDKITNVDTNGFIIYAKNTQLLIQRDQTTLYEQSNIAPIISFERPNLTDDERNIDLRLVEDELIMQVTNPKTNISYQLREEEGSTVIQGVMENGIIWFNDLKPGTTYNLWVQKTLENNPYKSEYRYIKSETTGVQPIIIEEGSEFTPAFNYSIGYSNEEKHQVIVHTQIGYDYMYENQIYKGDGKNWIINHLEPVTNYTFKVRINDSQYVSNYMDVIARTTKIPKAFINPIDQTVELKITDDQIIILNALSGYEYAIVEDGKNVDETHLEYISGNDELTFYNLKHATMYKIYSRKIEDDKSEASHLYAVEMKEDGVTLQTAKTKKLTTPKVLLPTSDEVKNILEGLRVTNQKILLSAYENFEYLIIKNGGTVGEHSVWVTSIELTELNIDDIYDLYIRRAQTDTEEVSKESFIREIIINKDEQEFDGKEVIIVSVLHDKVFFKQEIGYDYSIDQENWVTAEYTGNQSFDNLNPVTTYQIYIRLTETENKLPSNDFSGASFTTTKIPTSSVSIDLDTFKIELKEKTDTRLLFSIETPKNGLVYEYSIDQTNWISTVNNETLFNQLNPYTMYNIYVRSLENDTQEISKPFNLASEQTLAPIPTRENSLLDLDITETSIGFTLAYGYDYRVEADGEDTWFNRLGMMYYQKDELTEGQAITIIVRREGTDEAYSFEIMVRRKGLIPEDFNVQLVGEPTDISITIDVDSEYAYAIKEKNSEQELNYITFTESGSHTFTELQAFTDYEIYVKKLATDETTESLEKMALEVKTDKVPAEKRKPLSIVEQHIVLTDDNRNKDPFIFTGYEGLEYAMVDEGSEPQESDWKRSSNHIYEFSNVRNKIFFVRRHETENKYAGIFIEAPLRARAIAPDEDLAKVRVDNFDTGKNILVYGLENAEYSLDNETWLAGENILFETIPNTDYIIYVRRTGENLVPSESRQAVIYKKIRDDHYEVEDGKENNITTPKEFIVINKENVMIIGISSTGFTILGEEIYEYSIDENTWLNGLEITFTDVDFTKNPKVFIRIAENHQLQRSNAEEVKEVLLYDPQYVVNKVENITHNKITLQTDDTYTYEFFLDGIKGTNGSLRPNKSYQIHAVYNNDYQLYISKNRFIVFISNDEINDIYVTTTKIPKELVILTDEDKTVSKYGETILPKDGFEMLLVTKNETVTDDMAGQYEIYEYDNTTHDLYIRKLETDEAFASKYEKAIVKLYQESPEGKFYTIGRVDYNKVELENTQEIYEYSVDGIKFYSGTPNTLVIDGLNPNTEYPIYVRAKETLTHAPSNAILVSKFITNNETITEKELREYLDTLGFNDLSVFESLILEAIDINYPKSDYNSINETINAYKDLIKDKAFEARKQEVSKELTDYANLFGDNLEAAQNIINEQVNKVDSNNYLDLEEIKQIINEGKKEIDALLLEESILKAISKFETIKNDLSPTDASMDQIFEKGYQILKDAKSLEELKIAEEAFENEIQTKNNEYAEDKKDQIKEEIKKELEEKNIIITPEIETIINEKLDEINGDNYKNNELMEEIKESIKENIEEHQLNEYKQEVIKKAQELQKEDASESFNEAIQESIKAIQDALSKDQADALFNELKETLESIENNEQAEDKKDQIKEEIKKELEEKNIIITPEIETIINEKLDEINGDNYTDDALLEKIIETIKLNTHIYDGKEEFKKYIGLLKEQNGELFTKVVGESLDYIDNSKNIDEIKIRVETAKNQATLAYISDFIQESTQLEIENIKVKEIKETLANHLIGLDNANKVLALDTTIKELSYLNEQLEVIESFHKHYNLLLTNNRYKANRKNDLKEIYETYLELLNQSKGISTLNTVFSEGKIELEKINPYAISEHGIIPGESLPELDDTTDMIKGGITNDEGLKSTYKMVVKNQTDQALIEAFKKALQEGKINLPEGINLEQIIKQSIGKSLDIYLDNQGQKVTEFIGSYKVSLLIPTEIREYLNLRVVHYTNGIFEVIEPQRESNYLTFETTSFSPYFIIGDKPQEERVNLWWAIGIEIVIILVQALIITRMVQKRKNNKKIMSISPVVLLTTLPINAIPVIIILGVIILILMFVIIYIALIFKRKEDIVTEEKNIHIINQTIDIEEIKEEPKTTIIDIKKKFILYKKSYEARLIQSPEETQLRYSDIKNHLLSYKMISSRMTWNQESFVSGKNLLVKIVMSETTFTVFYALTPEQVEDPKYKYIYETQTKKHLTTPLRIRVKGPRGVKYAKELIDILMKTKDYEQSNIPKKDYRRKYQTNEELVNKGLVRKVDSDKALEEIVES</sequence>
<evidence type="ECO:0000256" key="1">
    <source>
        <dbReference type="ARBA" id="ARBA00004196"/>
    </source>
</evidence>
<evidence type="ECO:0000313" key="5">
    <source>
        <dbReference type="EMBL" id="CCV63613.1"/>
    </source>
</evidence>
<evidence type="ECO:0000256" key="2">
    <source>
        <dbReference type="SAM" id="Coils"/>
    </source>
</evidence>
<feature type="compositionally biased region" description="Polar residues" evidence="3">
    <location>
        <begin position="1"/>
        <end position="12"/>
    </location>
</feature>
<keyword evidence="4" id="KW-0812">Transmembrane</keyword>
<keyword evidence="4" id="KW-0472">Membrane</keyword>
<dbReference type="InterPro" id="IPR013378">
    <property type="entry name" value="InlB-like_B-rpt"/>
</dbReference>
<feature type="transmembrane region" description="Helical" evidence="4">
    <location>
        <begin position="2950"/>
        <end position="2972"/>
    </location>
</feature>
<organism evidence="5 6">
    <name type="scientific">Alteracholeplasma palmae (strain ATCC 49389 / J233)</name>
    <name type="common">Acholeplasma palmae</name>
    <dbReference type="NCBI Taxonomy" id="1318466"/>
    <lineage>
        <taxon>Bacteria</taxon>
        <taxon>Bacillati</taxon>
        <taxon>Mycoplasmatota</taxon>
        <taxon>Mollicutes</taxon>
        <taxon>Acholeplasmatales</taxon>
        <taxon>Acholeplasmataceae</taxon>
        <taxon>Acholeplasma</taxon>
    </lineage>
</organism>
<dbReference type="Gene3D" id="2.60.40.4270">
    <property type="entry name" value="Listeria-Bacteroides repeat domain"/>
    <property type="match status" value="1"/>
</dbReference>
<dbReference type="Pfam" id="PF09479">
    <property type="entry name" value="Flg_new"/>
    <property type="match status" value="3"/>
</dbReference>
<accession>U4KJN7</accession>
<dbReference type="STRING" id="1318466.BN85400360"/>
<evidence type="ECO:0000256" key="3">
    <source>
        <dbReference type="SAM" id="MobiDB-lite"/>
    </source>
</evidence>
<protein>
    <submittedName>
        <fullName evidence="5">Uncharacterized protein</fullName>
    </submittedName>
</protein>
<name>U4KJN7_ALTPJ</name>
<dbReference type="HOGENOM" id="CLU_225400_0_0_14"/>
<dbReference type="EMBL" id="FO681347">
    <property type="protein sequence ID" value="CCV63613.1"/>
    <property type="molecule type" value="Genomic_DNA"/>
</dbReference>
<feature type="coiled-coil region" evidence="2">
    <location>
        <begin position="2469"/>
        <end position="2568"/>
    </location>
</feature>
<comment type="subcellular location">
    <subcellularLocation>
        <location evidence="1">Cell envelope</location>
    </subcellularLocation>
</comment>
<feature type="region of interest" description="Disordered" evidence="3">
    <location>
        <begin position="1"/>
        <end position="20"/>
    </location>
</feature>
<proteinExistence type="predicted"/>
<dbReference type="InterPro" id="IPR042229">
    <property type="entry name" value="Listeria/Bacterioides_rpt_sf"/>
</dbReference>
<dbReference type="Proteomes" id="UP000032740">
    <property type="component" value="Chromosome"/>
</dbReference>
<keyword evidence="4" id="KW-1133">Transmembrane helix</keyword>
<evidence type="ECO:0000256" key="4">
    <source>
        <dbReference type="SAM" id="Phobius"/>
    </source>
</evidence>